<dbReference type="OrthoDB" id="3156807at2759"/>
<dbReference type="STRING" id="765257.A0A0C9ZDS2"/>
<keyword evidence="2 5" id="KW-0378">Hydrolase</keyword>
<dbReference type="PROSITE" id="PS51198">
    <property type="entry name" value="UVRD_HELICASE_ATP_BIND"/>
    <property type="match status" value="1"/>
</dbReference>
<dbReference type="InterPro" id="IPR027417">
    <property type="entry name" value="P-loop_NTPase"/>
</dbReference>
<dbReference type="InterPro" id="IPR014016">
    <property type="entry name" value="UvrD-like_ATP-bd"/>
</dbReference>
<dbReference type="PANTHER" id="PTHR21529:SF4">
    <property type="entry name" value="TPR AND ANKYRIN REPEAT-CONTAINING PROTEIN 1"/>
    <property type="match status" value="1"/>
</dbReference>
<dbReference type="Pfam" id="PF13361">
    <property type="entry name" value="UvrD_C"/>
    <property type="match status" value="1"/>
</dbReference>
<dbReference type="SUPFAM" id="SSF52540">
    <property type="entry name" value="P-loop containing nucleoside triphosphate hydrolases"/>
    <property type="match status" value="1"/>
</dbReference>
<keyword evidence="8" id="KW-1185">Reference proteome</keyword>
<evidence type="ECO:0000256" key="2">
    <source>
        <dbReference type="ARBA" id="ARBA00022801"/>
    </source>
</evidence>
<keyword evidence="4 5" id="KW-0067">ATP-binding</keyword>
<accession>A0A0C9ZDS2</accession>
<evidence type="ECO:0000313" key="7">
    <source>
        <dbReference type="EMBL" id="KIK18093.1"/>
    </source>
</evidence>
<reference evidence="7 8" key="1">
    <citation type="submission" date="2014-04" db="EMBL/GenBank/DDBJ databases">
        <authorList>
            <consortium name="DOE Joint Genome Institute"/>
            <person name="Kuo A."/>
            <person name="Kohler A."/>
            <person name="Costa M.D."/>
            <person name="Nagy L.G."/>
            <person name="Floudas D."/>
            <person name="Copeland A."/>
            <person name="Barry K.W."/>
            <person name="Cichocki N."/>
            <person name="Veneault-Fourrey C."/>
            <person name="LaButti K."/>
            <person name="Lindquist E.A."/>
            <person name="Lipzen A."/>
            <person name="Lundell T."/>
            <person name="Morin E."/>
            <person name="Murat C."/>
            <person name="Sun H."/>
            <person name="Tunlid A."/>
            <person name="Henrissat B."/>
            <person name="Grigoriev I.V."/>
            <person name="Hibbett D.S."/>
            <person name="Martin F."/>
            <person name="Nordberg H.P."/>
            <person name="Cantor M.N."/>
            <person name="Hua S.X."/>
        </authorList>
    </citation>
    <scope>NUCLEOTIDE SEQUENCE [LARGE SCALE GENOMIC DNA]</scope>
    <source>
        <strain evidence="7 8">441</strain>
    </source>
</reference>
<feature type="domain" description="UvrD-like helicase ATP-binding" evidence="6">
    <location>
        <begin position="443"/>
        <end position="814"/>
    </location>
</feature>
<dbReference type="HOGENOM" id="CLU_001378_0_0_1"/>
<evidence type="ECO:0000256" key="3">
    <source>
        <dbReference type="ARBA" id="ARBA00022806"/>
    </source>
</evidence>
<dbReference type="InterPro" id="IPR014017">
    <property type="entry name" value="DNA_helicase_UvrD-like_C"/>
</dbReference>
<protein>
    <recommendedName>
        <fullName evidence="6">UvrD-like helicase ATP-binding domain-containing protein</fullName>
    </recommendedName>
</protein>
<dbReference type="InterPro" id="IPR039904">
    <property type="entry name" value="TRANK1"/>
</dbReference>
<dbReference type="PANTHER" id="PTHR21529">
    <property type="entry name" value="MAMMARY TURMOR VIRUS RECEPTOR HOMOLOG 1, 2 MTVR1, 2"/>
    <property type="match status" value="1"/>
</dbReference>
<dbReference type="GO" id="GO:0004386">
    <property type="term" value="F:helicase activity"/>
    <property type="evidence" value="ECO:0007669"/>
    <property type="project" value="UniProtKB-UniRule"/>
</dbReference>
<dbReference type="Proteomes" id="UP000054018">
    <property type="component" value="Unassembled WGS sequence"/>
</dbReference>
<name>A0A0C9ZDS2_9AGAM</name>
<dbReference type="GO" id="GO:0016787">
    <property type="term" value="F:hydrolase activity"/>
    <property type="evidence" value="ECO:0007669"/>
    <property type="project" value="UniProtKB-UniRule"/>
</dbReference>
<keyword evidence="3 5" id="KW-0347">Helicase</keyword>
<evidence type="ECO:0000256" key="5">
    <source>
        <dbReference type="PROSITE-ProRule" id="PRU00560"/>
    </source>
</evidence>
<evidence type="ECO:0000313" key="8">
    <source>
        <dbReference type="Proteomes" id="UP000054018"/>
    </source>
</evidence>
<reference evidence="8" key="2">
    <citation type="submission" date="2015-01" db="EMBL/GenBank/DDBJ databases">
        <title>Evolutionary Origins and Diversification of the Mycorrhizal Mutualists.</title>
        <authorList>
            <consortium name="DOE Joint Genome Institute"/>
            <consortium name="Mycorrhizal Genomics Consortium"/>
            <person name="Kohler A."/>
            <person name="Kuo A."/>
            <person name="Nagy L.G."/>
            <person name="Floudas D."/>
            <person name="Copeland A."/>
            <person name="Barry K.W."/>
            <person name="Cichocki N."/>
            <person name="Veneault-Fourrey C."/>
            <person name="LaButti K."/>
            <person name="Lindquist E.A."/>
            <person name="Lipzen A."/>
            <person name="Lundell T."/>
            <person name="Morin E."/>
            <person name="Murat C."/>
            <person name="Riley R."/>
            <person name="Ohm R."/>
            <person name="Sun H."/>
            <person name="Tunlid A."/>
            <person name="Henrissat B."/>
            <person name="Grigoriev I.V."/>
            <person name="Hibbett D.S."/>
            <person name="Martin F."/>
        </authorList>
    </citation>
    <scope>NUCLEOTIDE SEQUENCE [LARGE SCALE GENOMIC DNA]</scope>
    <source>
        <strain evidence="8">441</strain>
    </source>
</reference>
<evidence type="ECO:0000259" key="6">
    <source>
        <dbReference type="PROSITE" id="PS51198"/>
    </source>
</evidence>
<keyword evidence="1 5" id="KW-0547">Nucleotide-binding</keyword>
<sequence>MAVSLDLNTFSVPKLQTGEGQHDAFEHLNEVLAVGHIEDVVRDLLSKPGLFVYILSVFPDAASMRAKILDAFPTDPQILQQSFIPPLLSTTSSFFFSLPSDVFHGDESRTIGRYERYNADVWPAMAILSSIAFETVTPRNSMNARFKERKTSVSAHDVTALRKLNIQPPTDSSTAMKALGDVVAVVLQMLKFYLTLLSDPRFMDQCKDVFFGAGGERDEEDSGDVLPLAYTQTPHLEATLAASDIDRFGEWTILMANSATKDLLQLRRRDAKMTECVLKRIRQLSRGNFSGNNCRAFHGPSHGIPIYQAEVLSNLRIIYQIDCALDDDGQVRDLFLFVKIYGIYSHKQLDHVWPWLSQLLNGRGKVYRQRCTLRESAELGGGVYRPAIFSPRHEEFAVDQSPVFVHDDETNEAYLNGPYYRAVRNLYITRIPGLIAEQEVELPFQLTTKEWQVVRCPTSCYVIGRSGTGKTTAMVFKMLGIQRAWEQVSGVRKPRQLFVTRFPVLAAKVNEFFTSLVESLALAGRTRDELRELRSQVRNAEHQEPPMMNPMNALNYRPGTPQKFSELTDHDFPLFITFDQLARMVAADIQVDDSKECACPKFILDKVISDESSFVTYSAFRTHYWPRICDTFRSTLARSFGPWLVFSEFMGVIKGSETAFHSPNGILDRHTYVDLSTRAYPVFAGDRHSLYTAFELYSRLLCKKYSYDMGDRTYAILKALSCNPLKGQPVDYLYVDEVQDNLIIDTILLRILCRNADGLFWAGDTAQTISAGSSFRFADLKAFIHRTEAAGTMAIQKSRTKPEVFELPVNHRSHSGIVNCAQLVVKLVTDFWPDSIDTLQPECAMFGGPKPVFFAGWPDETFPFEHFFSGLRASRELGAEQCILVRDNAVREQIRKQFGDIAVILTLEASKGLEFDDVFLYNFFEDSVATFLQWRMVLMAHSERDIPLPRGMGGSPHSVLCTELKNLYVGITRARKKLYLLDHSRNSEPMRELWSKKGLIDVAPPGTNICQYADKSTPQQWAAAGHKLFNACQFQEAVHCFERANLPKQLRIAQAYGLYEVANSTVQTSERQRAFLDAAVAFVQCAGEALDTKKKGFYKEAAECYASADNATMAAEFYITAGDFAGAAEQYRKAGCFDEIVQILDRHPTEIAGSYRNKLLYICVAVHRPPIPLFSSTENELAYLESQGLNEARIDLLESVGRFLEAAEVHLGLGQWCVAIECLLKDQQNPDALQRAVDLALESLWQECSFDQPVQAILQNKRSDSYKVLNCVQAIPLERLEVSRRGQIRFFRAVQQTPFAEEVYQLGEEFCSRGEEAMALMAFNVFSSQLAAVHSADAGEFDNFLRRFERYVRLLISIVSDEIPFRATDPEVMKVFGIVPSSHHNYSVIAGTFLHRPFEQNRYLPTEINDLLKAQLQAHLRKKFEDENDASRISQAFSTQCPYSIMHDRHCGRQQCNQQHERGLYSNAASYNMIINVHLQQIRMSDLMFSAVGSRGDRLSSMTAALNCLYAAIYCPIFVQGSIADLDWNFIRNAAECIRVVRKWIEKTIEYLKPTGQPPNYTNYLMSVIRVTSLHTAFGGVCPLQEYVLRQGCRVSYGGQPFKVIGDNVSADIVACLTGSNAIRGLQALRFLLQNGVRMDLLVVSNFAEEVCRTFVSSLHPSGNSSPLHGLLVPRGWIMNPNKPLVHRDTIQGFLRCLLRLVNILRSGRAHSASLVCKLSA</sequence>
<evidence type="ECO:0000256" key="4">
    <source>
        <dbReference type="ARBA" id="ARBA00022840"/>
    </source>
</evidence>
<dbReference type="GO" id="GO:0005524">
    <property type="term" value="F:ATP binding"/>
    <property type="evidence" value="ECO:0007669"/>
    <property type="project" value="UniProtKB-UniRule"/>
</dbReference>
<evidence type="ECO:0000256" key="1">
    <source>
        <dbReference type="ARBA" id="ARBA00022741"/>
    </source>
</evidence>
<dbReference type="EMBL" id="KN833813">
    <property type="protein sequence ID" value="KIK18093.1"/>
    <property type="molecule type" value="Genomic_DNA"/>
</dbReference>
<organism evidence="7 8">
    <name type="scientific">Pisolithus microcarpus 441</name>
    <dbReference type="NCBI Taxonomy" id="765257"/>
    <lineage>
        <taxon>Eukaryota</taxon>
        <taxon>Fungi</taxon>
        <taxon>Dikarya</taxon>
        <taxon>Basidiomycota</taxon>
        <taxon>Agaricomycotina</taxon>
        <taxon>Agaricomycetes</taxon>
        <taxon>Agaricomycetidae</taxon>
        <taxon>Boletales</taxon>
        <taxon>Sclerodermatineae</taxon>
        <taxon>Pisolithaceae</taxon>
        <taxon>Pisolithus</taxon>
    </lineage>
</organism>
<dbReference type="Gene3D" id="3.40.50.300">
    <property type="entry name" value="P-loop containing nucleotide triphosphate hydrolases"/>
    <property type="match status" value="2"/>
</dbReference>
<gene>
    <name evidence="7" type="ORF">PISMIDRAFT_110119</name>
</gene>
<feature type="binding site" evidence="5">
    <location>
        <begin position="464"/>
        <end position="471"/>
    </location>
    <ligand>
        <name>ATP</name>
        <dbReference type="ChEBI" id="CHEBI:30616"/>
    </ligand>
</feature>
<proteinExistence type="predicted"/>